<organism evidence="1 2">
    <name type="scientific">Corticimicrobacter populi</name>
    <dbReference type="NCBI Taxonomy" id="2175229"/>
    <lineage>
        <taxon>Bacteria</taxon>
        <taxon>Pseudomonadati</taxon>
        <taxon>Pseudomonadota</taxon>
        <taxon>Betaproteobacteria</taxon>
        <taxon>Burkholderiales</taxon>
        <taxon>Alcaligenaceae</taxon>
        <taxon>Corticimicrobacter</taxon>
    </lineage>
</organism>
<gene>
    <name evidence="1" type="ORF">DD235_15710</name>
</gene>
<keyword evidence="2" id="KW-1185">Reference proteome</keyword>
<accession>A0A2V1JTQ1</accession>
<dbReference type="Gene3D" id="3.30.70.920">
    <property type="match status" value="1"/>
</dbReference>
<evidence type="ECO:0000313" key="1">
    <source>
        <dbReference type="EMBL" id="PWF21256.1"/>
    </source>
</evidence>
<dbReference type="Pfam" id="PF03927">
    <property type="entry name" value="NapD"/>
    <property type="match status" value="1"/>
</dbReference>
<dbReference type="Proteomes" id="UP000245212">
    <property type="component" value="Unassembled WGS sequence"/>
</dbReference>
<sequence>MAGESNHGKSYQHLRVAMRIASLLVRTGNMIEAEQAVSAIPGVEIHARDEKSGTLLVTVEDGEGYAVADSLSAISLAKPVLCATLIYEHTEELPEPMGA</sequence>
<dbReference type="AlphaFoldDB" id="A0A2V1JTQ1"/>
<name>A0A2V1JTQ1_9BURK</name>
<evidence type="ECO:0000313" key="2">
    <source>
        <dbReference type="Proteomes" id="UP000245212"/>
    </source>
</evidence>
<comment type="caution">
    <text evidence="1">The sequence shown here is derived from an EMBL/GenBank/DDBJ whole genome shotgun (WGS) entry which is preliminary data.</text>
</comment>
<reference evidence="2" key="1">
    <citation type="submission" date="2018-05" db="EMBL/GenBank/DDBJ databases">
        <authorList>
            <person name="Li Y."/>
        </authorList>
    </citation>
    <scope>NUCLEOTIDE SEQUENCE [LARGE SCALE GENOMIC DNA]</scope>
    <source>
        <strain evidence="2">3d-2-2</strain>
    </source>
</reference>
<dbReference type="InterPro" id="IPR005623">
    <property type="entry name" value="Chaperone_NapD_NO3_reduct"/>
</dbReference>
<protein>
    <submittedName>
        <fullName evidence="1">Nitrate reductase</fullName>
    </submittedName>
</protein>
<proteinExistence type="predicted"/>
<dbReference type="EMBL" id="QETA01000008">
    <property type="protein sequence ID" value="PWF21256.1"/>
    <property type="molecule type" value="Genomic_DNA"/>
</dbReference>
<dbReference type="RefSeq" id="WP_109063063.1">
    <property type="nucleotide sequence ID" value="NZ_QETA01000008.1"/>
</dbReference>